<comment type="similarity">
    <text evidence="3">Belongs to the short-chain dehydrogenases/reductases (SDR) family.</text>
</comment>
<keyword evidence="4" id="KW-1185">Reference proteome</keyword>
<keyword evidence="2" id="KW-0560">Oxidoreductase</keyword>
<reference evidence="5" key="1">
    <citation type="submission" date="2024-02" db="UniProtKB">
        <authorList>
            <consortium name="WormBaseParasite"/>
        </authorList>
    </citation>
    <scope>IDENTIFICATION</scope>
</reference>
<dbReference type="PANTHER" id="PTHR43544">
    <property type="entry name" value="SHORT-CHAIN DEHYDROGENASE/REDUCTASE"/>
    <property type="match status" value="1"/>
</dbReference>
<evidence type="ECO:0000256" key="2">
    <source>
        <dbReference type="ARBA" id="ARBA00023002"/>
    </source>
</evidence>
<dbReference type="Pfam" id="PF00106">
    <property type="entry name" value="adh_short"/>
    <property type="match status" value="1"/>
</dbReference>
<dbReference type="InterPro" id="IPR002347">
    <property type="entry name" value="SDR_fam"/>
</dbReference>
<proteinExistence type="inferred from homology"/>
<dbReference type="SUPFAM" id="SSF51735">
    <property type="entry name" value="NAD(P)-binding Rossmann-fold domains"/>
    <property type="match status" value="1"/>
</dbReference>
<dbReference type="InterPro" id="IPR051468">
    <property type="entry name" value="Fungal_SecMetab_SDRs"/>
</dbReference>
<dbReference type="GO" id="GO:0016491">
    <property type="term" value="F:oxidoreductase activity"/>
    <property type="evidence" value="ECO:0007669"/>
    <property type="project" value="UniProtKB-KW"/>
</dbReference>
<dbReference type="Proteomes" id="UP000887575">
    <property type="component" value="Unassembled WGS sequence"/>
</dbReference>
<evidence type="ECO:0000256" key="3">
    <source>
        <dbReference type="RuleBase" id="RU000363"/>
    </source>
</evidence>
<evidence type="ECO:0008006" key="6">
    <source>
        <dbReference type="Google" id="ProtNLM"/>
    </source>
</evidence>
<evidence type="ECO:0000313" key="5">
    <source>
        <dbReference type="WBParaSite" id="MBELARI_LOCUS6551"/>
    </source>
</evidence>
<dbReference type="InterPro" id="IPR036291">
    <property type="entry name" value="NAD(P)-bd_dom_sf"/>
</dbReference>
<evidence type="ECO:0000313" key="4">
    <source>
        <dbReference type="Proteomes" id="UP000887575"/>
    </source>
</evidence>
<dbReference type="PRINTS" id="PR00080">
    <property type="entry name" value="SDRFAMILY"/>
</dbReference>
<dbReference type="CDD" id="cd05325">
    <property type="entry name" value="carb_red_sniffer_like_SDR_c"/>
    <property type="match status" value="1"/>
</dbReference>
<dbReference type="PANTHER" id="PTHR43544:SF7">
    <property type="entry name" value="NADB-LER2"/>
    <property type="match status" value="1"/>
</dbReference>
<sequence>MKGTDPDLPLVPATLQRVIHVETFRNVHFLERPVRSRSWNVPRSRSLFTQPQMKALPLGPTFLCSYQIRREPPLRCDKNDATTKMRLKCSISHREKFQPGHADLFVLVNQTPLIDVNKLQVWHQKREDIHDPLLNGNCKLGNGEDKESTVELNVSAPPYKCSASVLVQLLVVNRFRRLLPSVMPHPSTVLITGANRGIGLGLVKEYLKVGAIKHIFATTRNPDKAEDLTQIQDNRLHVLRMDVQDDSSIKEAFDQVNRVIGDEGLNLLINNAGIWTSYAVNEEPNRVALQNIFNTNTTAPLIVSQIFLPLIRKSAQRGGDWGAQRAAIVNISSGMGSIGENTSGSGHNKSIAYRMSKAALNQMMKTLAVDLEPEGILSVAFCPGWVQTDMGGKSAMITVDESAAALVNTISTFDKQHTGAYLRRQGNKIEF</sequence>
<name>A0AAF3FI94_9BILA</name>
<evidence type="ECO:0000256" key="1">
    <source>
        <dbReference type="ARBA" id="ARBA00022857"/>
    </source>
</evidence>
<dbReference type="WBParaSite" id="MBELARI_LOCUS6551">
    <property type="protein sequence ID" value="MBELARI_LOCUS6551"/>
    <property type="gene ID" value="MBELARI_LOCUS6551"/>
</dbReference>
<dbReference type="GO" id="GO:0005737">
    <property type="term" value="C:cytoplasm"/>
    <property type="evidence" value="ECO:0007669"/>
    <property type="project" value="TreeGrafter"/>
</dbReference>
<protein>
    <recommendedName>
        <fullName evidence="6">C-factor</fullName>
    </recommendedName>
</protein>
<dbReference type="AlphaFoldDB" id="A0AAF3FI94"/>
<dbReference type="PRINTS" id="PR00081">
    <property type="entry name" value="GDHRDH"/>
</dbReference>
<dbReference type="Gene3D" id="3.40.50.720">
    <property type="entry name" value="NAD(P)-binding Rossmann-like Domain"/>
    <property type="match status" value="1"/>
</dbReference>
<accession>A0AAF3FI94</accession>
<organism evidence="4 5">
    <name type="scientific">Mesorhabditis belari</name>
    <dbReference type="NCBI Taxonomy" id="2138241"/>
    <lineage>
        <taxon>Eukaryota</taxon>
        <taxon>Metazoa</taxon>
        <taxon>Ecdysozoa</taxon>
        <taxon>Nematoda</taxon>
        <taxon>Chromadorea</taxon>
        <taxon>Rhabditida</taxon>
        <taxon>Rhabditina</taxon>
        <taxon>Rhabditomorpha</taxon>
        <taxon>Rhabditoidea</taxon>
        <taxon>Rhabditidae</taxon>
        <taxon>Mesorhabditinae</taxon>
        <taxon>Mesorhabditis</taxon>
    </lineage>
</organism>
<keyword evidence="1" id="KW-0521">NADP</keyword>